<dbReference type="Proteomes" id="UP000281468">
    <property type="component" value="Unassembled WGS sequence"/>
</dbReference>
<dbReference type="InterPro" id="IPR013149">
    <property type="entry name" value="ADH-like_C"/>
</dbReference>
<dbReference type="FunFam" id="3.40.50.720:FF:000039">
    <property type="entry name" value="Alcohol dehydrogenase AdhP"/>
    <property type="match status" value="1"/>
</dbReference>
<evidence type="ECO:0000256" key="1">
    <source>
        <dbReference type="ARBA" id="ARBA00001947"/>
    </source>
</evidence>
<keyword evidence="6" id="KW-0520">NAD</keyword>
<dbReference type="GO" id="GO:0004022">
    <property type="term" value="F:alcohol dehydrogenase (NAD+) activity"/>
    <property type="evidence" value="ECO:0007669"/>
    <property type="project" value="TreeGrafter"/>
</dbReference>
<dbReference type="EMBL" id="QWIQ01001269">
    <property type="protein sequence ID" value="RMY67524.1"/>
    <property type="molecule type" value="Genomic_DNA"/>
</dbReference>
<evidence type="ECO:0000256" key="5">
    <source>
        <dbReference type="ARBA" id="ARBA00023002"/>
    </source>
</evidence>
<keyword evidence="5" id="KW-0560">Oxidoreductase</keyword>
<dbReference type="Gene3D" id="3.90.180.10">
    <property type="entry name" value="Medium-chain alcohol dehydrogenases, catalytic domain"/>
    <property type="match status" value="1"/>
</dbReference>
<dbReference type="PANTHER" id="PTHR42940:SF5">
    <property type="entry name" value="ALCOHOL DEHYDROGENASE 2"/>
    <property type="match status" value="1"/>
</dbReference>
<evidence type="ECO:0000256" key="4">
    <source>
        <dbReference type="ARBA" id="ARBA00022833"/>
    </source>
</evidence>
<feature type="domain" description="Alcohol dehydrogenase-like C-terminal" evidence="7">
    <location>
        <begin position="38"/>
        <end position="162"/>
    </location>
</feature>
<comment type="cofactor">
    <cofactor evidence="1">
        <name>Zn(2+)</name>
        <dbReference type="ChEBI" id="CHEBI:29105"/>
    </cofactor>
</comment>
<keyword evidence="4" id="KW-0862">Zinc</keyword>
<accession>A0A3M7DTE7</accession>
<comment type="caution">
    <text evidence="8">The sequence shown here is derived from an EMBL/GenBank/DDBJ whole genome shotgun (WGS) entry which is preliminary data.</text>
</comment>
<dbReference type="PANTHER" id="PTHR42940">
    <property type="entry name" value="ALCOHOL DEHYDROGENASE 1-RELATED"/>
    <property type="match status" value="1"/>
</dbReference>
<proteinExistence type="inferred from homology"/>
<dbReference type="AlphaFoldDB" id="A0A3M7DTE7"/>
<protein>
    <recommendedName>
        <fullName evidence="7">Alcohol dehydrogenase-like C-terminal domain-containing protein</fullName>
    </recommendedName>
</protein>
<organism evidence="8 9">
    <name type="scientific">Hortaea werneckii</name>
    <name type="common">Black yeast</name>
    <name type="synonym">Cladosporium werneckii</name>
    <dbReference type="NCBI Taxonomy" id="91943"/>
    <lineage>
        <taxon>Eukaryota</taxon>
        <taxon>Fungi</taxon>
        <taxon>Dikarya</taxon>
        <taxon>Ascomycota</taxon>
        <taxon>Pezizomycotina</taxon>
        <taxon>Dothideomycetes</taxon>
        <taxon>Dothideomycetidae</taxon>
        <taxon>Mycosphaerellales</taxon>
        <taxon>Teratosphaeriaceae</taxon>
        <taxon>Hortaea</taxon>
    </lineage>
</organism>
<dbReference type="GO" id="GO:0005737">
    <property type="term" value="C:cytoplasm"/>
    <property type="evidence" value="ECO:0007669"/>
    <property type="project" value="TreeGrafter"/>
</dbReference>
<gene>
    <name evidence="8" type="ORF">D0862_15076</name>
</gene>
<dbReference type="Gene3D" id="3.40.50.720">
    <property type="entry name" value="NAD(P)-binding Rossmann-like Domain"/>
    <property type="match status" value="1"/>
</dbReference>
<reference evidence="8 9" key="1">
    <citation type="journal article" date="2018" name="BMC Genomics">
        <title>Genomic evidence for intraspecific hybridization in a clonal and extremely halotolerant yeast.</title>
        <authorList>
            <person name="Gostincar C."/>
            <person name="Stajich J.E."/>
            <person name="Zupancic J."/>
            <person name="Zalar P."/>
            <person name="Gunde-Cimerman N."/>
        </authorList>
    </citation>
    <scope>NUCLEOTIDE SEQUENCE [LARGE SCALE GENOMIC DNA]</scope>
    <source>
        <strain evidence="8 9">EXF-171</strain>
    </source>
</reference>
<dbReference type="Pfam" id="PF00107">
    <property type="entry name" value="ADH_zinc_N"/>
    <property type="match status" value="1"/>
</dbReference>
<evidence type="ECO:0000259" key="7">
    <source>
        <dbReference type="Pfam" id="PF00107"/>
    </source>
</evidence>
<name>A0A3M7DTE7_HORWE</name>
<evidence type="ECO:0000313" key="9">
    <source>
        <dbReference type="Proteomes" id="UP000281468"/>
    </source>
</evidence>
<comment type="similarity">
    <text evidence="2">Belongs to the zinc-containing alcohol dehydrogenase family.</text>
</comment>
<evidence type="ECO:0000313" key="8">
    <source>
        <dbReference type="EMBL" id="RMY67524.1"/>
    </source>
</evidence>
<evidence type="ECO:0000256" key="2">
    <source>
        <dbReference type="ARBA" id="ARBA00008072"/>
    </source>
</evidence>
<dbReference type="GO" id="GO:0046872">
    <property type="term" value="F:metal ion binding"/>
    <property type="evidence" value="ECO:0007669"/>
    <property type="project" value="UniProtKB-KW"/>
</dbReference>
<sequence>MLDAAAPMLCAGVTIYSALRKSSAQLGDWVAIFGAGGGLGHLACQIASRGIGLRVISIDAGNKNGIPLECGAKGKADEEVKKATGGLGAQPVLVLTAANAAYASAMNLLKFGGTCVCVGLPESELKAIATAYPQFLIAKAQTIRGVAVGNRKEVIETLQFVERGVVKTHFRTAKMEDLTNIFEQMDRGELIGRVVLDLNA</sequence>
<keyword evidence="3" id="KW-0479">Metal-binding</keyword>
<dbReference type="InterPro" id="IPR036291">
    <property type="entry name" value="NAD(P)-bd_dom_sf"/>
</dbReference>
<evidence type="ECO:0000256" key="3">
    <source>
        <dbReference type="ARBA" id="ARBA00022723"/>
    </source>
</evidence>
<evidence type="ECO:0000256" key="6">
    <source>
        <dbReference type="ARBA" id="ARBA00023027"/>
    </source>
</evidence>
<dbReference type="SUPFAM" id="SSF51735">
    <property type="entry name" value="NAD(P)-binding Rossmann-fold domains"/>
    <property type="match status" value="1"/>
</dbReference>